<protein>
    <submittedName>
        <fullName evidence="4">Pentatricopeptide repeat-containing protein At1g62260, mitochondrial</fullName>
    </submittedName>
</protein>
<dbReference type="Proteomes" id="UP000694861">
    <property type="component" value="Linkage group LG6"/>
</dbReference>
<dbReference type="NCBIfam" id="TIGR00756">
    <property type="entry name" value="PPR"/>
    <property type="match status" value="10"/>
</dbReference>
<dbReference type="SUPFAM" id="SSF48452">
    <property type="entry name" value="TPR-like"/>
    <property type="match status" value="1"/>
</dbReference>
<dbReference type="PANTHER" id="PTHR47926:SF468">
    <property type="entry name" value="PENTATRICOPEPTIDE REPEAT-CONTAINING PROTEIN"/>
    <property type="match status" value="1"/>
</dbReference>
<evidence type="ECO:0000256" key="1">
    <source>
        <dbReference type="ARBA" id="ARBA00022737"/>
    </source>
</evidence>
<dbReference type="RefSeq" id="XP_016650413.1">
    <property type="nucleotide sequence ID" value="XM_016794927.1"/>
</dbReference>
<feature type="repeat" description="PPR" evidence="2">
    <location>
        <begin position="396"/>
        <end position="430"/>
    </location>
</feature>
<sequence length="680" mass="77173">MLSPSKTYNVVIRRMIMGNRNGVVFRLMSMPLGRLCLRPHASVQLSRFTSTSTDKSSTQALDGDFFSLNKRISHLIRTGQIAQAREDFDRMEQRNVVTWNSMITGYVKRREMPKARKLFDEMPERDVVSWNLMISGYISCRGDRYIEEGRSLFDQMPVRDCVSWNTMISGYAKNQRMTEALQLFNRMPNQSVVSWNAMITGFLQNGDVVHAIEFFERMPERDRASLSALVSGLIQNGELDEAARILLECGNRDDGREDLVHAYNTLIAGYGQRGRVEEARKLFDQIPLAHEKGKEGNRRFERNVVSWNIMIMCYVKAGNIVSARELFDQMRERDTFSWNTMISGYVHALDMEEASSLFSKMPNPDALSWNSLILGYSQVGCLELAHDFFEKMPQKNLVSWNSMIAGYEKNEDFVGAVKLFARMQLEGEKPDRHTLSSVLSVSTGLVDLHLGMQVHQMVTKTVIADVPLNNSLITMYSRCGEIKEAHTIFDKMKLQKDVISWNAMIGGYASHGFAAEALELFALMKRLKVRPTYITFIAVLNACAHAGLVDEGRSQFKSMISEFGIEPRVEHYASLVDIIGRHGQLEEAMGLIKSMPFESDKAVWGALLGACRVHNNVALARVAAEALMRLEPESSAPYVLLYNMYADAELWDDAAEVRLMMDKNNIRKHAAYSRVDSSHF</sequence>
<dbReference type="GeneID" id="103334922"/>
<dbReference type="InterPro" id="IPR046960">
    <property type="entry name" value="PPR_At4g14850-like_plant"/>
</dbReference>
<feature type="repeat" description="PPR" evidence="2">
    <location>
        <begin position="365"/>
        <end position="395"/>
    </location>
</feature>
<dbReference type="InterPro" id="IPR011990">
    <property type="entry name" value="TPR-like_helical_dom_sf"/>
</dbReference>
<dbReference type="InterPro" id="IPR002885">
    <property type="entry name" value="PPR_rpt"/>
</dbReference>
<proteinExistence type="predicted"/>
<feature type="repeat" description="PPR" evidence="2">
    <location>
        <begin position="95"/>
        <end position="129"/>
    </location>
</feature>
<reference evidence="4" key="2">
    <citation type="submission" date="2025-08" db="UniProtKB">
        <authorList>
            <consortium name="RefSeq"/>
        </authorList>
    </citation>
    <scope>IDENTIFICATION</scope>
</reference>
<feature type="repeat" description="PPR" evidence="2">
    <location>
        <begin position="465"/>
        <end position="495"/>
    </location>
</feature>
<dbReference type="Pfam" id="PF12854">
    <property type="entry name" value="PPR_1"/>
    <property type="match status" value="1"/>
</dbReference>
<feature type="repeat" description="PPR" evidence="2">
    <location>
        <begin position="303"/>
        <end position="337"/>
    </location>
</feature>
<feature type="repeat" description="PPR" evidence="2">
    <location>
        <begin position="259"/>
        <end position="289"/>
    </location>
</feature>
<organism evidence="3 4">
    <name type="scientific">Prunus mume</name>
    <name type="common">Japanese apricot</name>
    <name type="synonym">Armeniaca mume</name>
    <dbReference type="NCBI Taxonomy" id="102107"/>
    <lineage>
        <taxon>Eukaryota</taxon>
        <taxon>Viridiplantae</taxon>
        <taxon>Streptophyta</taxon>
        <taxon>Embryophyta</taxon>
        <taxon>Tracheophyta</taxon>
        <taxon>Spermatophyta</taxon>
        <taxon>Magnoliopsida</taxon>
        <taxon>eudicotyledons</taxon>
        <taxon>Gunneridae</taxon>
        <taxon>Pentapetalae</taxon>
        <taxon>rosids</taxon>
        <taxon>fabids</taxon>
        <taxon>Rosales</taxon>
        <taxon>Rosaceae</taxon>
        <taxon>Amygdaloideae</taxon>
        <taxon>Amygdaleae</taxon>
        <taxon>Prunus</taxon>
    </lineage>
</organism>
<dbReference type="PROSITE" id="PS51375">
    <property type="entry name" value="PPR"/>
    <property type="match status" value="8"/>
</dbReference>
<accession>A0ABM1LSN6</accession>
<reference evidence="3" key="1">
    <citation type="journal article" date="2012" name="Nat. Commun.">
        <title>The genome of Prunus mume.</title>
        <authorList>
            <person name="Zhang Q."/>
            <person name="Chen W."/>
            <person name="Sun L."/>
            <person name="Zhao F."/>
            <person name="Huang B."/>
            <person name="Yang W."/>
            <person name="Tao Y."/>
            <person name="Wang J."/>
            <person name="Yuan Z."/>
            <person name="Fan G."/>
            <person name="Xing Z."/>
            <person name="Han C."/>
            <person name="Pan H."/>
            <person name="Zhong X."/>
            <person name="Shi W."/>
            <person name="Liang X."/>
            <person name="Du D."/>
            <person name="Sun F."/>
            <person name="Xu Z."/>
            <person name="Hao R."/>
            <person name="Lv T."/>
            <person name="Lv Y."/>
            <person name="Zheng Z."/>
            <person name="Sun M."/>
            <person name="Luo L."/>
            <person name="Cai M."/>
            <person name="Gao Y."/>
            <person name="Wang J."/>
            <person name="Yin Y."/>
            <person name="Xu X."/>
            <person name="Cheng T."/>
            <person name="Wang J."/>
        </authorList>
    </citation>
    <scope>NUCLEOTIDE SEQUENCE [LARGE SCALE GENOMIC DNA]</scope>
</reference>
<name>A0ABM1LSN6_PRUMU</name>
<evidence type="ECO:0000313" key="3">
    <source>
        <dbReference type="Proteomes" id="UP000694861"/>
    </source>
</evidence>
<dbReference type="PANTHER" id="PTHR47926">
    <property type="entry name" value="PENTATRICOPEPTIDE REPEAT-CONTAINING PROTEIN"/>
    <property type="match status" value="1"/>
</dbReference>
<dbReference type="Pfam" id="PF20431">
    <property type="entry name" value="E_motif"/>
    <property type="match status" value="1"/>
</dbReference>
<feature type="repeat" description="PPR" evidence="2">
    <location>
        <begin position="497"/>
        <end position="531"/>
    </location>
</feature>
<feature type="repeat" description="PPR" evidence="2">
    <location>
        <begin position="160"/>
        <end position="194"/>
    </location>
</feature>
<evidence type="ECO:0000313" key="4">
    <source>
        <dbReference type="RefSeq" id="XP_016650413.1"/>
    </source>
</evidence>
<dbReference type="Pfam" id="PF01535">
    <property type="entry name" value="PPR"/>
    <property type="match status" value="8"/>
</dbReference>
<dbReference type="Pfam" id="PF13041">
    <property type="entry name" value="PPR_2"/>
    <property type="match status" value="3"/>
</dbReference>
<gene>
    <name evidence="4" type="primary">LOC103334922</name>
</gene>
<keyword evidence="1" id="KW-0677">Repeat</keyword>
<dbReference type="InterPro" id="IPR046848">
    <property type="entry name" value="E_motif"/>
</dbReference>
<evidence type="ECO:0000256" key="2">
    <source>
        <dbReference type="PROSITE-ProRule" id="PRU00708"/>
    </source>
</evidence>
<dbReference type="Gene3D" id="1.25.40.10">
    <property type="entry name" value="Tetratricopeptide repeat domain"/>
    <property type="match status" value="5"/>
</dbReference>
<keyword evidence="3" id="KW-1185">Reference proteome</keyword>